<keyword evidence="2" id="KW-0804">Transcription</keyword>
<evidence type="ECO:0000313" key="4">
    <source>
        <dbReference type="EMBL" id="EUC34211.1"/>
    </source>
</evidence>
<dbReference type="KEGG" id="bze:COCCADRAFT_25600"/>
<dbReference type="Proteomes" id="UP000053841">
    <property type="component" value="Unassembled WGS sequence"/>
</dbReference>
<keyword evidence="3" id="KW-0539">Nucleus</keyword>
<dbReference type="CDD" id="cd12148">
    <property type="entry name" value="fungal_TF_MHR"/>
    <property type="match status" value="1"/>
</dbReference>
<dbReference type="OrthoDB" id="5392779at2759"/>
<evidence type="ECO:0000256" key="2">
    <source>
        <dbReference type="ARBA" id="ARBA00023163"/>
    </source>
</evidence>
<evidence type="ECO:0008006" key="6">
    <source>
        <dbReference type="Google" id="ProtNLM"/>
    </source>
</evidence>
<dbReference type="STRING" id="930089.W6YRS9"/>
<dbReference type="PANTHER" id="PTHR47840:SF1">
    <property type="entry name" value="ZN(II)2CYS6 TRANSCRIPTION FACTOR (EUROFUNG)"/>
    <property type="match status" value="1"/>
</dbReference>
<accession>W6YRS9</accession>
<dbReference type="GeneID" id="19145833"/>
<gene>
    <name evidence="4" type="ORF">COCCADRAFT_25600</name>
</gene>
<keyword evidence="1" id="KW-0805">Transcription regulation</keyword>
<sequence>MDILGLTLKCGRIAAGTPIVSSTSAIAIALPSPRYESKKRKVHANVGQTSMPSLVSLDQSIAGSADEENTTCSVHMAERLSKLEQLFERFVCRKGSTNSTPSGLQSPPLTASGSSEKISKWCRLGLSSDVRSESSIGDGILGAQTWTSAPSIQTLVDKQERKESCEVYDHAHRSLVALLPSQHDADIVFESSNGWMILENMYRASEEIYVRKDIQSYALDMHAVAQERSIIVARTLLHLAICLNSLPADFDVSRLSSIHDLDATMQSYVATVTSIVASSDEQMMTLHGLETLLLLAFYHLTNASLRQSWLVVRRGLNLAHLMGFQRIITQEDQKPPIPTVTNAKGIWRSFVDVDLYLCLHLRLPFGAENYPVPADADSHLQHRAKLNEITKQVAELDREVSPQGYSAALKLDEKLEMYMREMPKEFWEVPNIPPTARSPESSAALERLIVQMFHFETRMFIHLPYLLRAQQDKRYDYSKVTALHASRNLLMRWFALRNANMTQACYRLAETAVFIAAVTLTLDIVIDLSSKDKMEVQQTKGTDFAMICRLIGEMEKLAKAGGTREKIAARSAITLKKMLSSLDPNRQTTGNTRHTLPFFGTVEMEFQKPPVRTGFDIDSDAGKLMNATASGDRLPVLSFTSNSLWPTSGCGTGSTVDWDIVLFDGLEDQDTEGNWVF</sequence>
<keyword evidence="5" id="KW-1185">Reference proteome</keyword>
<dbReference type="RefSeq" id="XP_007711463.1">
    <property type="nucleotide sequence ID" value="XM_007713273.1"/>
</dbReference>
<evidence type="ECO:0000256" key="3">
    <source>
        <dbReference type="ARBA" id="ARBA00023242"/>
    </source>
</evidence>
<proteinExistence type="predicted"/>
<name>W6YRS9_COCC2</name>
<evidence type="ECO:0000313" key="5">
    <source>
        <dbReference type="Proteomes" id="UP000053841"/>
    </source>
</evidence>
<dbReference type="EMBL" id="KI964595">
    <property type="protein sequence ID" value="EUC34211.1"/>
    <property type="molecule type" value="Genomic_DNA"/>
</dbReference>
<dbReference type="eggNOG" id="ENOG502SJ8Q">
    <property type="taxonomic scope" value="Eukaryota"/>
</dbReference>
<dbReference type="HOGENOM" id="CLU_004804_2_3_1"/>
<protein>
    <recommendedName>
        <fullName evidence="6">Transcription factor domain-containing protein</fullName>
    </recommendedName>
</protein>
<evidence type="ECO:0000256" key="1">
    <source>
        <dbReference type="ARBA" id="ARBA00023015"/>
    </source>
</evidence>
<dbReference type="AlphaFoldDB" id="W6YRS9"/>
<organism evidence="4 5">
    <name type="scientific">Cochliobolus carbonum (strain 26-R-13)</name>
    <name type="common">Maize leaf spot fungus</name>
    <name type="synonym">Bipolaris zeicola</name>
    <dbReference type="NCBI Taxonomy" id="930089"/>
    <lineage>
        <taxon>Eukaryota</taxon>
        <taxon>Fungi</taxon>
        <taxon>Dikarya</taxon>
        <taxon>Ascomycota</taxon>
        <taxon>Pezizomycotina</taxon>
        <taxon>Dothideomycetes</taxon>
        <taxon>Pleosporomycetidae</taxon>
        <taxon>Pleosporales</taxon>
        <taxon>Pleosporineae</taxon>
        <taxon>Pleosporaceae</taxon>
        <taxon>Bipolaris</taxon>
    </lineage>
</organism>
<dbReference type="PANTHER" id="PTHR47840">
    <property type="entry name" value="ZN(II)2CYS6 TRANSCRIPTION FACTOR (EUROFUNG)-RELATED"/>
    <property type="match status" value="1"/>
</dbReference>
<reference evidence="4 5" key="1">
    <citation type="journal article" date="2013" name="PLoS Genet.">
        <title>Comparative genome structure, secondary metabolite, and effector coding capacity across Cochliobolus pathogens.</title>
        <authorList>
            <person name="Condon B.J."/>
            <person name="Leng Y."/>
            <person name="Wu D."/>
            <person name="Bushley K.E."/>
            <person name="Ohm R.A."/>
            <person name="Otillar R."/>
            <person name="Martin J."/>
            <person name="Schackwitz W."/>
            <person name="Grimwood J."/>
            <person name="MohdZainudin N."/>
            <person name="Xue C."/>
            <person name="Wang R."/>
            <person name="Manning V.A."/>
            <person name="Dhillon B."/>
            <person name="Tu Z.J."/>
            <person name="Steffenson B.J."/>
            <person name="Salamov A."/>
            <person name="Sun H."/>
            <person name="Lowry S."/>
            <person name="LaButti K."/>
            <person name="Han J."/>
            <person name="Copeland A."/>
            <person name="Lindquist E."/>
            <person name="Barry K."/>
            <person name="Schmutz J."/>
            <person name="Baker S.E."/>
            <person name="Ciuffetti L.M."/>
            <person name="Grigoriev I.V."/>
            <person name="Zhong S."/>
            <person name="Turgeon B.G."/>
        </authorList>
    </citation>
    <scope>NUCLEOTIDE SEQUENCE [LARGE SCALE GENOMIC DNA]</scope>
    <source>
        <strain evidence="4 5">26-R-13</strain>
    </source>
</reference>